<evidence type="ECO:0000313" key="4">
    <source>
        <dbReference type="Proteomes" id="UP000070810"/>
    </source>
</evidence>
<keyword evidence="2" id="KW-0472">Membrane</keyword>
<feature type="region of interest" description="Disordered" evidence="1">
    <location>
        <begin position="90"/>
        <end position="109"/>
    </location>
</feature>
<dbReference type="AlphaFoldDB" id="A0A147ENQ6"/>
<evidence type="ECO:0000256" key="2">
    <source>
        <dbReference type="SAM" id="Phobius"/>
    </source>
</evidence>
<dbReference type="OrthoDB" id="9972072at2"/>
<proteinExistence type="predicted"/>
<evidence type="ECO:0000256" key="1">
    <source>
        <dbReference type="SAM" id="MobiDB-lite"/>
    </source>
</evidence>
<reference evidence="3 4" key="1">
    <citation type="journal article" date="2016" name="Front. Microbiol.">
        <title>Genomic Resource of Rice Seed Associated Bacteria.</title>
        <authorList>
            <person name="Midha S."/>
            <person name="Bansal K."/>
            <person name="Sharma S."/>
            <person name="Kumar N."/>
            <person name="Patil P.P."/>
            <person name="Chaudhry V."/>
            <person name="Patil P.B."/>
        </authorList>
    </citation>
    <scope>NUCLEOTIDE SEQUENCE [LARGE SCALE GENOMIC DNA]</scope>
    <source>
        <strain evidence="3 4">NS354</strain>
    </source>
</reference>
<organism evidence="3 4">
    <name type="scientific">Leucobacter chromiiresistens</name>
    <dbReference type="NCBI Taxonomy" id="1079994"/>
    <lineage>
        <taxon>Bacteria</taxon>
        <taxon>Bacillati</taxon>
        <taxon>Actinomycetota</taxon>
        <taxon>Actinomycetes</taxon>
        <taxon>Micrococcales</taxon>
        <taxon>Microbacteriaceae</taxon>
        <taxon>Leucobacter</taxon>
    </lineage>
</organism>
<comment type="caution">
    <text evidence="3">The sequence shown here is derived from an EMBL/GenBank/DDBJ whole genome shotgun (WGS) entry which is preliminary data.</text>
</comment>
<protein>
    <submittedName>
        <fullName evidence="3">Uncharacterized protein</fullName>
    </submittedName>
</protein>
<sequence>MNRRKRIAAGAGGVAIAGAVVAVGLLGFVGVERTVPAGAQTRICGATIGVSVSEAGRSARLLGVSESALAAGDRARVHPLCVVEVLSVAGSGDDGPGDDGPGVAASGADADGAQAAVRLRWRLW</sequence>
<name>A0A147ENQ6_9MICO</name>
<keyword evidence="2" id="KW-0812">Transmembrane</keyword>
<keyword evidence="4" id="KW-1185">Reference proteome</keyword>
<dbReference type="Proteomes" id="UP000070810">
    <property type="component" value="Unassembled WGS sequence"/>
</dbReference>
<accession>A0A147ENQ6</accession>
<keyword evidence="2" id="KW-1133">Transmembrane helix</keyword>
<dbReference type="EMBL" id="LDRK01000028">
    <property type="protein sequence ID" value="KTR86104.1"/>
    <property type="molecule type" value="Genomic_DNA"/>
</dbReference>
<feature type="transmembrane region" description="Helical" evidence="2">
    <location>
        <begin position="7"/>
        <end position="31"/>
    </location>
</feature>
<evidence type="ECO:0000313" key="3">
    <source>
        <dbReference type="EMBL" id="KTR86104.1"/>
    </source>
</evidence>
<dbReference type="RefSeq" id="WP_058593723.1">
    <property type="nucleotide sequence ID" value="NZ_LDRK01000028.1"/>
</dbReference>
<gene>
    <name evidence="3" type="ORF">NS354_06295</name>
</gene>
<dbReference type="PATRIC" id="fig|1079994.3.peg.1350"/>